<dbReference type="OrthoDB" id="74991at2759"/>
<dbReference type="SMART" id="SM00650">
    <property type="entry name" value="rADc"/>
    <property type="match status" value="1"/>
</dbReference>
<proteinExistence type="inferred from homology"/>
<dbReference type="PANTHER" id="PTHR11727">
    <property type="entry name" value="DIMETHYLADENOSINE TRANSFERASE"/>
    <property type="match status" value="1"/>
</dbReference>
<organism evidence="8 9">
    <name type="scientific">Plasmodium falciparum (isolate Dd2)</name>
    <dbReference type="NCBI Taxonomy" id="57267"/>
    <lineage>
        <taxon>Eukaryota</taxon>
        <taxon>Sar</taxon>
        <taxon>Alveolata</taxon>
        <taxon>Apicomplexa</taxon>
        <taxon>Aconoidasida</taxon>
        <taxon>Haemosporida</taxon>
        <taxon>Plasmodiidae</taxon>
        <taxon>Plasmodium</taxon>
        <taxon>Plasmodium (Laverania)</taxon>
    </lineage>
</organism>
<keyword evidence="1 5" id="KW-0489">Methyltransferase</keyword>
<protein>
    <recommendedName>
        <fullName evidence="6">rRNA adenine N(6)-methyltransferase</fullName>
        <ecNumber evidence="6">2.1.1.-</ecNumber>
    </recommendedName>
</protein>
<gene>
    <name evidence="8" type="ORF">PFDG_01338</name>
</gene>
<evidence type="ECO:0000256" key="1">
    <source>
        <dbReference type="ARBA" id="ARBA00022603"/>
    </source>
</evidence>
<name>A0A0L7LYU2_PLAF4</name>
<dbReference type="SUPFAM" id="SSF53335">
    <property type="entry name" value="S-adenosyl-L-methionine-dependent methyltransferases"/>
    <property type="match status" value="1"/>
</dbReference>
<dbReference type="InterPro" id="IPR020596">
    <property type="entry name" value="rRNA_Ade_Mease_Trfase_CS"/>
</dbReference>
<feature type="binding site" evidence="5">
    <location>
        <position position="1"/>
    </location>
    <ligand>
        <name>S-adenosyl-L-methionine</name>
        <dbReference type="ChEBI" id="CHEBI:59789"/>
    </ligand>
</feature>
<evidence type="ECO:0000313" key="8">
    <source>
        <dbReference type="EMBL" id="KOB85816.1"/>
    </source>
</evidence>
<dbReference type="InterPro" id="IPR020598">
    <property type="entry name" value="rRNA_Ade_methylase_Trfase_N"/>
</dbReference>
<evidence type="ECO:0000313" key="9">
    <source>
        <dbReference type="Proteomes" id="UP000054282"/>
    </source>
</evidence>
<evidence type="ECO:0000259" key="7">
    <source>
        <dbReference type="SMART" id="SM00650"/>
    </source>
</evidence>
<keyword evidence="4 5" id="KW-0694">RNA-binding</keyword>
<dbReference type="KEGG" id="pfd:PFDG_01338"/>
<dbReference type="Proteomes" id="UP000054282">
    <property type="component" value="Unassembled WGS sequence"/>
</dbReference>
<reference evidence="9" key="2">
    <citation type="submission" date="2006-09" db="EMBL/GenBank/DDBJ databases">
        <title>The genome sequence of Plasmodium falciparum Dd2.</title>
        <authorList>
            <consortium name="The Broad Institute Genome Sequencing Platform"/>
            <person name="Birren B."/>
            <person name="Lander E."/>
            <person name="Galagan J."/>
            <person name="Nusbaum C."/>
            <person name="Devon K."/>
            <person name="Henn M."/>
            <person name="Jaffe D."/>
            <person name="Butler J."/>
            <person name="Alvarez P."/>
            <person name="Gnerre S."/>
            <person name="Grabherr M."/>
            <person name="Kleber M."/>
            <person name="Mauceli E."/>
            <person name="Brockman W."/>
            <person name="MacCallum I.A."/>
            <person name="Rounsley S."/>
            <person name="Young S."/>
            <person name="LaButti K."/>
            <person name="Pushparaj V."/>
            <person name="DeCaprio D."/>
            <person name="Crawford M."/>
            <person name="Koehrsen M."/>
            <person name="Engels R."/>
            <person name="Montgomery P."/>
            <person name="Pearson M."/>
            <person name="Howarth C."/>
            <person name="Larson L."/>
            <person name="Luoma S."/>
            <person name="White J."/>
            <person name="Kodira C."/>
            <person name="Zeng Q."/>
            <person name="O'Leary S."/>
            <person name="Yandava C."/>
            <person name="Alvarado L."/>
            <person name="Wirth D."/>
            <person name="Volkman S."/>
            <person name="Hartl D."/>
        </authorList>
    </citation>
    <scope>NUCLEOTIDE SEQUENCE [LARGE SCALE GENOMIC DNA]</scope>
</reference>
<feature type="domain" description="Ribosomal RNA adenine methylase transferase N-terminal" evidence="7">
    <location>
        <begin position="3"/>
        <end position="162"/>
    </location>
</feature>
<dbReference type="PROSITE" id="PS51689">
    <property type="entry name" value="SAM_RNA_A_N6_MT"/>
    <property type="match status" value="1"/>
</dbReference>
<dbReference type="EC" id="2.1.1.-" evidence="6"/>
<dbReference type="InterPro" id="IPR001737">
    <property type="entry name" value="KsgA/Erm"/>
</dbReference>
<feature type="binding site" evidence="5">
    <location>
        <position position="95"/>
    </location>
    <ligand>
        <name>S-adenosyl-L-methionine</name>
        <dbReference type="ChEBI" id="CHEBI:59789"/>
    </ligand>
</feature>
<evidence type="ECO:0000256" key="6">
    <source>
        <dbReference type="RuleBase" id="RU362106"/>
    </source>
</evidence>
<dbReference type="Pfam" id="PF00398">
    <property type="entry name" value="RrnaAD"/>
    <property type="match status" value="1"/>
</dbReference>
<dbReference type="PROSITE" id="PS01131">
    <property type="entry name" value="RRNA_A_DIMETH"/>
    <property type="match status" value="1"/>
</dbReference>
<feature type="binding site" evidence="5">
    <location>
        <position position="30"/>
    </location>
    <ligand>
        <name>S-adenosyl-L-methionine</name>
        <dbReference type="ChEBI" id="CHEBI:59789"/>
    </ligand>
</feature>
<dbReference type="GO" id="GO:0003723">
    <property type="term" value="F:RNA binding"/>
    <property type="evidence" value="ECO:0007669"/>
    <property type="project" value="UniProtKB-UniRule"/>
</dbReference>
<accession>A0A0L7LYU2</accession>
<evidence type="ECO:0000256" key="5">
    <source>
        <dbReference type="PROSITE-ProRule" id="PRU01026"/>
    </source>
</evidence>
<comment type="caution">
    <text evidence="5">Lacks conserved residue(s) required for the propagation of feature annotation.</text>
</comment>
<feature type="binding site" evidence="5">
    <location>
        <position position="51"/>
    </location>
    <ligand>
        <name>S-adenosyl-L-methionine</name>
        <dbReference type="ChEBI" id="CHEBI:59789"/>
    </ligand>
</feature>
<dbReference type="EMBL" id="DS016188">
    <property type="protein sequence ID" value="KOB85816.1"/>
    <property type="molecule type" value="Genomic_DNA"/>
</dbReference>
<keyword evidence="6" id="KW-0698">rRNA processing</keyword>
<comment type="similarity">
    <text evidence="5 6">Belongs to the class I-like SAM-binding methyltransferase superfamily. rRNA adenine N(6)-methyltransferase family.</text>
</comment>
<sequence length="205" mass="23570">MITLQKTEKNMNVQNLESLQNDGNGVIELGCGLGQISKYLSSNYKNMTGIEIDSRALSITSRTMPGFDFIHDDVLQITYKELSINKKTKLTIIGNLPFYITSQILFCLLDFYKYLEHAIVTIQYEVGELFSVADQLIIHSLFFKQIFIIQGSLGFTHETRFPIPMLKLLLGNNPENLESFYKHANVMCYFLKKYSNTHFANEEKN</sequence>
<keyword evidence="3 5" id="KW-0949">S-adenosyl-L-methionine</keyword>
<dbReference type="InterPro" id="IPR029063">
    <property type="entry name" value="SAM-dependent_MTases_sf"/>
</dbReference>
<keyword evidence="2 5" id="KW-0808">Transferase</keyword>
<evidence type="ECO:0000256" key="4">
    <source>
        <dbReference type="ARBA" id="ARBA00022884"/>
    </source>
</evidence>
<evidence type="ECO:0000256" key="2">
    <source>
        <dbReference type="ARBA" id="ARBA00022679"/>
    </source>
</evidence>
<feature type="binding site" evidence="5">
    <location>
        <position position="73"/>
    </location>
    <ligand>
        <name>S-adenosyl-L-methionine</name>
        <dbReference type="ChEBI" id="CHEBI:59789"/>
    </ligand>
</feature>
<dbReference type="PANTHER" id="PTHR11727:SF18">
    <property type="entry name" value="RRNA ADENINE N(6)-METHYLTRANSFERASE"/>
    <property type="match status" value="1"/>
</dbReference>
<dbReference type="Gene3D" id="3.40.50.150">
    <property type="entry name" value="Vaccinia Virus protein VP39"/>
    <property type="match status" value="1"/>
</dbReference>
<evidence type="ECO:0000256" key="3">
    <source>
        <dbReference type="ARBA" id="ARBA00022691"/>
    </source>
</evidence>
<dbReference type="AlphaFoldDB" id="A0A0L7LYU2"/>
<dbReference type="GO" id="GO:0000179">
    <property type="term" value="F:rRNA (adenine-N6,N6-)-dimethyltransferase activity"/>
    <property type="evidence" value="ECO:0007669"/>
    <property type="project" value="UniProtKB-UniRule"/>
</dbReference>
<reference evidence="9" key="1">
    <citation type="submission" date="2006-09" db="EMBL/GenBank/DDBJ databases">
        <title>Annotation of Plasmodium falciparum Dd2.</title>
        <authorList>
            <consortium name="The Broad Institute Genome Sequencing Platform"/>
            <person name="Volkman S.K."/>
            <person name="Neafsey D.E."/>
            <person name="Dash A.P."/>
            <person name="Chitnis C.E."/>
            <person name="Hartl D.L."/>
            <person name="Young S.K."/>
            <person name="Zeng Q."/>
            <person name="Koehrsen M."/>
            <person name="Alvarado L."/>
            <person name="Berlin A."/>
            <person name="Borenstein D."/>
            <person name="Chapman S.B."/>
            <person name="Chen Z."/>
            <person name="Engels R."/>
            <person name="Freedman E."/>
            <person name="Gellesch M."/>
            <person name="Goldberg J."/>
            <person name="Griggs A."/>
            <person name="Gujja S."/>
            <person name="Heilman E.R."/>
            <person name="Heiman D.I."/>
            <person name="Howarth C."/>
            <person name="Jen D."/>
            <person name="Larson L."/>
            <person name="Mehta T."/>
            <person name="Neiman D."/>
            <person name="Park D."/>
            <person name="Pearson M."/>
            <person name="Roberts A."/>
            <person name="Saif S."/>
            <person name="Shea T."/>
            <person name="Shenoy N."/>
            <person name="Sisk P."/>
            <person name="Stolte C."/>
            <person name="Sykes S."/>
            <person name="Walk T."/>
            <person name="White J."/>
            <person name="Yandava C."/>
            <person name="Haas B."/>
            <person name="Henn M.R."/>
            <person name="Nusbaum C."/>
            <person name="Birren B."/>
        </authorList>
    </citation>
    <scope>NUCLEOTIDE SEQUENCE [LARGE SCALE GENOMIC DNA]</scope>
</reference>